<accession>A0A7I4XSD4</accession>
<feature type="compositionally biased region" description="Basic and acidic residues" evidence="1">
    <location>
        <begin position="29"/>
        <end position="42"/>
    </location>
</feature>
<protein>
    <submittedName>
        <fullName evidence="3">Uncharacterized protein</fullName>
    </submittedName>
</protein>
<feature type="region of interest" description="Disordered" evidence="1">
    <location>
        <begin position="59"/>
        <end position="82"/>
    </location>
</feature>
<dbReference type="AlphaFoldDB" id="A0A7I4XSD4"/>
<evidence type="ECO:0000313" key="3">
    <source>
        <dbReference type="WBParaSite" id="HCON_00000090-00001"/>
    </source>
</evidence>
<evidence type="ECO:0000313" key="2">
    <source>
        <dbReference type="Proteomes" id="UP000025227"/>
    </source>
</evidence>
<feature type="region of interest" description="Disordered" evidence="1">
    <location>
        <begin position="12"/>
        <end position="43"/>
    </location>
</feature>
<organism evidence="2 3">
    <name type="scientific">Haemonchus contortus</name>
    <name type="common">Barber pole worm</name>
    <dbReference type="NCBI Taxonomy" id="6289"/>
    <lineage>
        <taxon>Eukaryota</taxon>
        <taxon>Metazoa</taxon>
        <taxon>Ecdysozoa</taxon>
        <taxon>Nematoda</taxon>
        <taxon>Chromadorea</taxon>
        <taxon>Rhabditida</taxon>
        <taxon>Rhabditina</taxon>
        <taxon>Rhabditomorpha</taxon>
        <taxon>Strongyloidea</taxon>
        <taxon>Trichostrongylidae</taxon>
        <taxon>Haemonchus</taxon>
    </lineage>
</organism>
<dbReference type="Proteomes" id="UP000025227">
    <property type="component" value="Unplaced"/>
</dbReference>
<evidence type="ECO:0000256" key="1">
    <source>
        <dbReference type="SAM" id="MobiDB-lite"/>
    </source>
</evidence>
<dbReference type="WBParaSite" id="HCON_00000090-00001">
    <property type="protein sequence ID" value="HCON_00000090-00001"/>
    <property type="gene ID" value="HCON_00000090"/>
</dbReference>
<name>A0A7I4XSD4_HAECO</name>
<reference evidence="3" key="1">
    <citation type="submission" date="2020-12" db="UniProtKB">
        <authorList>
            <consortium name="WormBaseParasite"/>
        </authorList>
    </citation>
    <scope>IDENTIFICATION</scope>
    <source>
        <strain evidence="3">MHco3</strain>
    </source>
</reference>
<keyword evidence="2" id="KW-1185">Reference proteome</keyword>
<proteinExistence type="predicted"/>
<sequence length="147" mass="16988">MVRARDFTCHGTPYGYEGDHRHSPSRRQVVREEQSGHDRSDRTGFLAAVTMKQGLRCLIPSMESPQEPSHGPEAYPRRSSAEAYSRKVMQEYYEVLRTYVKTEVNCLHCNLLREVAHLELVTISSRRKINGEIQKGNKRNEINETQL</sequence>